<dbReference type="AlphaFoldDB" id="A0AAW0RAZ7"/>
<reference evidence="1 2" key="1">
    <citation type="submission" date="2023-01" db="EMBL/GenBank/DDBJ databases">
        <title>Analysis of 21 Apiospora genomes using comparative genomics revels a genus with tremendous synthesis potential of carbohydrate active enzymes and secondary metabolites.</title>
        <authorList>
            <person name="Sorensen T."/>
        </authorList>
    </citation>
    <scope>NUCLEOTIDE SEQUENCE [LARGE SCALE GENOMIC DNA]</scope>
    <source>
        <strain evidence="1 2">CBS 117206</strain>
    </source>
</reference>
<accession>A0AAW0RAZ7</accession>
<keyword evidence="2" id="KW-1185">Reference proteome</keyword>
<evidence type="ECO:0000313" key="1">
    <source>
        <dbReference type="EMBL" id="KAK8132102.1"/>
    </source>
</evidence>
<organism evidence="1 2">
    <name type="scientific">Apiospora kogelbergensis</name>
    <dbReference type="NCBI Taxonomy" id="1337665"/>
    <lineage>
        <taxon>Eukaryota</taxon>
        <taxon>Fungi</taxon>
        <taxon>Dikarya</taxon>
        <taxon>Ascomycota</taxon>
        <taxon>Pezizomycotina</taxon>
        <taxon>Sordariomycetes</taxon>
        <taxon>Xylariomycetidae</taxon>
        <taxon>Amphisphaeriales</taxon>
        <taxon>Apiosporaceae</taxon>
        <taxon>Apiospora</taxon>
    </lineage>
</organism>
<proteinExistence type="predicted"/>
<evidence type="ECO:0000313" key="2">
    <source>
        <dbReference type="Proteomes" id="UP001392437"/>
    </source>
</evidence>
<comment type="caution">
    <text evidence="1">The sequence shown here is derived from an EMBL/GenBank/DDBJ whole genome shotgun (WGS) entry which is preliminary data.</text>
</comment>
<gene>
    <name evidence="1" type="ORF">PG999_000275</name>
</gene>
<evidence type="ECO:0008006" key="3">
    <source>
        <dbReference type="Google" id="ProtNLM"/>
    </source>
</evidence>
<dbReference type="Proteomes" id="UP001392437">
    <property type="component" value="Unassembled WGS sequence"/>
</dbReference>
<dbReference type="EMBL" id="JAQQWP010000001">
    <property type="protein sequence ID" value="KAK8132102.1"/>
    <property type="molecule type" value="Genomic_DNA"/>
</dbReference>
<protein>
    <recommendedName>
        <fullName evidence="3">Fungal-type protein kinase domain-containing protein</fullName>
    </recommendedName>
</protein>
<name>A0AAW0RAZ7_9PEZI</name>
<sequence length="214" mass="24725">MDEALLRTQPWLMSHGPMTNDLELNNFHKARFIRQTLFMILEGHIEYEPFGKNTEDEKRTRGLFEYDNYKDKLQTGLPSLDEYSRHNARAAFCLHPSYCGPDRSKPHQMCYAWDMAPLEEDALSVSEVWSLMIWTLARLKSSDQFHRIYPITIFTGFGFGLRIVQGYVDAETGSIRVRKSPVLNLEGTPIDCWESIVYFCSWILGDQVGSTSLV</sequence>